<accession>K3YB04</accession>
<feature type="transmembrane region" description="Helical" evidence="1">
    <location>
        <begin position="64"/>
        <end position="82"/>
    </location>
</feature>
<reference evidence="2" key="2">
    <citation type="submission" date="2018-08" db="UniProtKB">
        <authorList>
            <consortium name="EnsemblPlants"/>
        </authorList>
    </citation>
    <scope>IDENTIFICATION</scope>
    <source>
        <strain evidence="2">Yugu1</strain>
    </source>
</reference>
<keyword evidence="1" id="KW-0472">Membrane</keyword>
<keyword evidence="1" id="KW-1133">Transmembrane helix</keyword>
<keyword evidence="3" id="KW-1185">Reference proteome</keyword>
<keyword evidence="1" id="KW-0812">Transmembrane</keyword>
<dbReference type="Proteomes" id="UP000004995">
    <property type="component" value="Unassembled WGS sequence"/>
</dbReference>
<dbReference type="EnsemblPlants" id="KQK96672">
    <property type="protein sequence ID" value="KQK96672"/>
    <property type="gene ID" value="SETIT_011396mg"/>
</dbReference>
<reference evidence="3" key="1">
    <citation type="journal article" date="2012" name="Nat. Biotechnol.">
        <title>Reference genome sequence of the model plant Setaria.</title>
        <authorList>
            <person name="Bennetzen J.L."/>
            <person name="Schmutz J."/>
            <person name="Wang H."/>
            <person name="Percifield R."/>
            <person name="Hawkins J."/>
            <person name="Pontaroli A.C."/>
            <person name="Estep M."/>
            <person name="Feng L."/>
            <person name="Vaughn J.N."/>
            <person name="Grimwood J."/>
            <person name="Jenkins J."/>
            <person name="Barry K."/>
            <person name="Lindquist E."/>
            <person name="Hellsten U."/>
            <person name="Deshpande S."/>
            <person name="Wang X."/>
            <person name="Wu X."/>
            <person name="Mitros T."/>
            <person name="Triplett J."/>
            <person name="Yang X."/>
            <person name="Ye C.Y."/>
            <person name="Mauro-Herrera M."/>
            <person name="Wang L."/>
            <person name="Li P."/>
            <person name="Sharma M."/>
            <person name="Sharma R."/>
            <person name="Ronald P.C."/>
            <person name="Panaud O."/>
            <person name="Kellogg E.A."/>
            <person name="Brutnell T.P."/>
            <person name="Doust A.N."/>
            <person name="Tuskan G.A."/>
            <person name="Rokhsar D."/>
            <person name="Devos K.M."/>
        </authorList>
    </citation>
    <scope>NUCLEOTIDE SEQUENCE [LARGE SCALE GENOMIC DNA]</scope>
    <source>
        <strain evidence="3">cv. Yugu1</strain>
    </source>
</reference>
<evidence type="ECO:0000256" key="1">
    <source>
        <dbReference type="SAM" id="Phobius"/>
    </source>
</evidence>
<feature type="transmembrane region" description="Helical" evidence="1">
    <location>
        <begin position="39"/>
        <end position="57"/>
    </location>
</feature>
<protein>
    <submittedName>
        <fullName evidence="2">Uncharacterized protein</fullName>
    </submittedName>
</protein>
<dbReference type="InParanoid" id="K3YB04"/>
<sequence length="110" mass="13464">MVFHPIEYPLIHISAPVKPISINHLFPDALSFFFFNSSYAYASGMTKIFLFEFFFIYEAKRKKRWIRIVFINYFSIFYYLIYEFQNFCIILDSLENSKNYNKIFRNRIFS</sequence>
<organism evidence="2 3">
    <name type="scientific">Setaria italica</name>
    <name type="common">Foxtail millet</name>
    <name type="synonym">Panicum italicum</name>
    <dbReference type="NCBI Taxonomy" id="4555"/>
    <lineage>
        <taxon>Eukaryota</taxon>
        <taxon>Viridiplantae</taxon>
        <taxon>Streptophyta</taxon>
        <taxon>Embryophyta</taxon>
        <taxon>Tracheophyta</taxon>
        <taxon>Spermatophyta</taxon>
        <taxon>Magnoliopsida</taxon>
        <taxon>Liliopsida</taxon>
        <taxon>Poales</taxon>
        <taxon>Poaceae</taxon>
        <taxon>PACMAD clade</taxon>
        <taxon>Panicoideae</taxon>
        <taxon>Panicodae</taxon>
        <taxon>Paniceae</taxon>
        <taxon>Cenchrinae</taxon>
        <taxon>Setaria</taxon>
    </lineage>
</organism>
<dbReference type="Gramene" id="KQK96672">
    <property type="protein sequence ID" value="KQK96672"/>
    <property type="gene ID" value="SETIT_011396mg"/>
</dbReference>
<proteinExistence type="predicted"/>
<evidence type="ECO:0000313" key="2">
    <source>
        <dbReference type="EnsemblPlants" id="KQK96672"/>
    </source>
</evidence>
<dbReference type="HOGENOM" id="CLU_2175441_0_0_1"/>
<name>K3YB04_SETIT</name>
<dbReference type="AlphaFoldDB" id="K3YB04"/>
<dbReference type="EMBL" id="AGNK02004229">
    <property type="status" value="NOT_ANNOTATED_CDS"/>
    <property type="molecule type" value="Genomic_DNA"/>
</dbReference>
<evidence type="ECO:0000313" key="3">
    <source>
        <dbReference type="Proteomes" id="UP000004995"/>
    </source>
</evidence>